<evidence type="ECO:0000256" key="2">
    <source>
        <dbReference type="ARBA" id="ARBA00005120"/>
    </source>
</evidence>
<dbReference type="UniPathway" id="UPA00034">
    <property type="reaction ID" value="UER00017"/>
</dbReference>
<evidence type="ECO:0000256" key="10">
    <source>
        <dbReference type="ARBA" id="ARBA00023270"/>
    </source>
</evidence>
<dbReference type="CDD" id="cd00950">
    <property type="entry name" value="DHDPS"/>
    <property type="match status" value="1"/>
</dbReference>
<sequence length="302" mass="30111">MTPAPRLGGALTALVTPFAAGGTRLDERALGDLVAWQVAQGTEGLVVGGATGEGPTLTEAERGLALRVVLEAARGRVPVIAATGGPCTRTAIARTRAAAEAGAAAALSVTPYYNRPTQEGLVRHYAAIAAAVDLPLLVHVAPARTGIDCLPDTLARLAALPGIAGFVDGTGDLARPPTVGRAAGPDLLRLSGDDATAAAHAMLGGQGCVSAVANLVPGACAALQRAARAGDFARARALQAGLMPLIAALSRETDPGPVKLALALLRPGLAPDLRLPLVRPRPETEAALAAALAVLDPVAAAA</sequence>
<dbReference type="PRINTS" id="PR00146">
    <property type="entry name" value="DHPICSNTHASE"/>
</dbReference>
<dbReference type="KEGG" id="mtea:DK419_26040"/>
<dbReference type="Gene3D" id="3.20.20.70">
    <property type="entry name" value="Aldolase class I"/>
    <property type="match status" value="1"/>
</dbReference>
<name>A0A2U8WVU1_9HYPH</name>
<reference evidence="15 16" key="1">
    <citation type="submission" date="2018-05" db="EMBL/GenBank/DDBJ databases">
        <title>Complete Genome Sequence of Methylobacterium sp. 17Sr1-28.</title>
        <authorList>
            <person name="Srinivasan S."/>
        </authorList>
    </citation>
    <scope>NUCLEOTIDE SEQUENCE [LARGE SCALE GENOMIC DNA]</scope>
    <source>
        <strain evidence="15 16">17Sr1-28</strain>
    </source>
</reference>
<comment type="function">
    <text evidence="1 12">Catalyzes the condensation of (S)-aspartate-beta-semialdehyde [(S)-ASA] and pyruvate to 4-hydroxy-tetrahydrodipicolinate (HTPA).</text>
</comment>
<evidence type="ECO:0000256" key="6">
    <source>
        <dbReference type="ARBA" id="ARBA00022605"/>
    </source>
</evidence>
<evidence type="ECO:0000256" key="11">
    <source>
        <dbReference type="ARBA" id="ARBA00047836"/>
    </source>
</evidence>
<organism evidence="15 16">
    <name type="scientific">Methylobacterium terrae</name>
    <dbReference type="NCBI Taxonomy" id="2202827"/>
    <lineage>
        <taxon>Bacteria</taxon>
        <taxon>Pseudomonadati</taxon>
        <taxon>Pseudomonadota</taxon>
        <taxon>Alphaproteobacteria</taxon>
        <taxon>Hyphomicrobiales</taxon>
        <taxon>Methylobacteriaceae</taxon>
        <taxon>Methylobacterium</taxon>
    </lineage>
</organism>
<keyword evidence="10 12" id="KW-0704">Schiff base</keyword>
<dbReference type="GO" id="GO:0009089">
    <property type="term" value="P:lysine biosynthetic process via diaminopimelate"/>
    <property type="evidence" value="ECO:0007669"/>
    <property type="project" value="UniProtKB-UniRule"/>
</dbReference>
<comment type="subcellular location">
    <subcellularLocation>
        <location evidence="12">Cytoplasm</location>
    </subcellularLocation>
</comment>
<gene>
    <name evidence="12" type="primary">dapA</name>
    <name evidence="15" type="ORF">DK419_26040</name>
</gene>
<dbReference type="OrthoDB" id="9782828at2"/>
<dbReference type="EC" id="4.3.3.7" evidence="4 12"/>
<comment type="catalytic activity">
    <reaction evidence="11 12">
        <text>L-aspartate 4-semialdehyde + pyruvate = (2S,4S)-4-hydroxy-2,3,4,5-tetrahydrodipicolinate + H2O + H(+)</text>
        <dbReference type="Rhea" id="RHEA:34171"/>
        <dbReference type="ChEBI" id="CHEBI:15361"/>
        <dbReference type="ChEBI" id="CHEBI:15377"/>
        <dbReference type="ChEBI" id="CHEBI:15378"/>
        <dbReference type="ChEBI" id="CHEBI:67139"/>
        <dbReference type="ChEBI" id="CHEBI:537519"/>
        <dbReference type="EC" id="4.3.3.7"/>
    </reaction>
</comment>
<evidence type="ECO:0000256" key="8">
    <source>
        <dbReference type="ARBA" id="ARBA00023154"/>
    </source>
</evidence>
<keyword evidence="9 12" id="KW-0456">Lyase</keyword>
<dbReference type="EMBL" id="CP029553">
    <property type="protein sequence ID" value="AWN49382.1"/>
    <property type="molecule type" value="Genomic_DNA"/>
</dbReference>
<keyword evidence="8 12" id="KW-0457">Lysine biosynthesis</keyword>
<comment type="caution">
    <text evidence="12">Was originally thought to be a dihydrodipicolinate synthase (DHDPS), catalyzing the condensation of (S)-aspartate-beta-semialdehyde [(S)-ASA] and pyruvate to dihydrodipicolinate (DHDP). However, it was shown in E.coli that the product of the enzymatic reaction is not dihydrodipicolinate but in fact (4S)-4-hydroxy-2,3,4,5-tetrahydro-(2S)-dipicolinic acid (HTPA), and that the consecutive dehydration reaction leading to DHDP is not spontaneous but catalyzed by DapB.</text>
</comment>
<keyword evidence="16" id="KW-1185">Reference proteome</keyword>
<evidence type="ECO:0000256" key="9">
    <source>
        <dbReference type="ARBA" id="ARBA00023239"/>
    </source>
</evidence>
<dbReference type="InterPro" id="IPR013785">
    <property type="entry name" value="Aldolase_TIM"/>
</dbReference>
<keyword evidence="7 12" id="KW-0220">Diaminopimelate biosynthesis</keyword>
<dbReference type="GO" id="GO:0019877">
    <property type="term" value="P:diaminopimelate biosynthetic process"/>
    <property type="evidence" value="ECO:0007669"/>
    <property type="project" value="UniProtKB-UniRule"/>
</dbReference>
<proteinExistence type="inferred from homology"/>
<feature type="binding site" evidence="12 14">
    <location>
        <position position="209"/>
    </location>
    <ligand>
        <name>pyruvate</name>
        <dbReference type="ChEBI" id="CHEBI:15361"/>
    </ligand>
</feature>
<dbReference type="InterPro" id="IPR005263">
    <property type="entry name" value="DapA"/>
</dbReference>
<dbReference type="HAMAP" id="MF_00418">
    <property type="entry name" value="DapA"/>
    <property type="match status" value="1"/>
</dbReference>
<protein>
    <recommendedName>
        <fullName evidence="4 12">4-hydroxy-tetrahydrodipicolinate synthase</fullName>
        <shortName evidence="12">HTPA synthase</shortName>
        <ecNumber evidence="4 12">4.3.3.7</ecNumber>
    </recommendedName>
</protein>
<comment type="similarity">
    <text evidence="3 12 13">Belongs to the DapA family.</text>
</comment>
<dbReference type="GO" id="GO:0005737">
    <property type="term" value="C:cytoplasm"/>
    <property type="evidence" value="ECO:0007669"/>
    <property type="project" value="UniProtKB-SubCell"/>
</dbReference>
<feature type="site" description="Part of a proton relay during catalysis" evidence="12">
    <location>
        <position position="113"/>
    </location>
</feature>
<comment type="caution">
    <text evidence="12">Lacks conserved residue(s) required for the propagation of feature annotation.</text>
</comment>
<feature type="binding site" evidence="12 14">
    <location>
        <position position="51"/>
    </location>
    <ligand>
        <name>pyruvate</name>
        <dbReference type="ChEBI" id="CHEBI:15361"/>
    </ligand>
</feature>
<comment type="subunit">
    <text evidence="12">Homotetramer; dimer of dimers.</text>
</comment>
<dbReference type="InterPro" id="IPR002220">
    <property type="entry name" value="DapA-like"/>
</dbReference>
<evidence type="ECO:0000256" key="5">
    <source>
        <dbReference type="ARBA" id="ARBA00022490"/>
    </source>
</evidence>
<dbReference type="PIRSF" id="PIRSF001365">
    <property type="entry name" value="DHDPS"/>
    <property type="match status" value="1"/>
</dbReference>
<evidence type="ECO:0000256" key="14">
    <source>
        <dbReference type="PIRSR" id="PIRSR001365-2"/>
    </source>
</evidence>
<evidence type="ECO:0000256" key="4">
    <source>
        <dbReference type="ARBA" id="ARBA00012086"/>
    </source>
</evidence>
<evidence type="ECO:0000256" key="3">
    <source>
        <dbReference type="ARBA" id="ARBA00007592"/>
    </source>
</evidence>
<dbReference type="AlphaFoldDB" id="A0A2U8WVU1"/>
<evidence type="ECO:0000313" key="15">
    <source>
        <dbReference type="EMBL" id="AWN49382.1"/>
    </source>
</evidence>
<evidence type="ECO:0000256" key="7">
    <source>
        <dbReference type="ARBA" id="ARBA00022915"/>
    </source>
</evidence>
<dbReference type="SMART" id="SM01130">
    <property type="entry name" value="DHDPS"/>
    <property type="match status" value="1"/>
</dbReference>
<keyword evidence="5 12" id="KW-0963">Cytoplasm</keyword>
<accession>A0A2U8WVU1</accession>
<dbReference type="PANTHER" id="PTHR12128">
    <property type="entry name" value="DIHYDRODIPICOLINATE SYNTHASE"/>
    <property type="match status" value="1"/>
</dbReference>
<dbReference type="SUPFAM" id="SSF51569">
    <property type="entry name" value="Aldolase"/>
    <property type="match status" value="1"/>
</dbReference>
<evidence type="ECO:0000313" key="16">
    <source>
        <dbReference type="Proteomes" id="UP000245444"/>
    </source>
</evidence>
<dbReference type="GO" id="GO:0008840">
    <property type="term" value="F:4-hydroxy-tetrahydrodipicolinate synthase activity"/>
    <property type="evidence" value="ECO:0007669"/>
    <property type="project" value="UniProtKB-UniRule"/>
</dbReference>
<evidence type="ECO:0000256" key="13">
    <source>
        <dbReference type="PIRNR" id="PIRNR001365"/>
    </source>
</evidence>
<evidence type="ECO:0000256" key="1">
    <source>
        <dbReference type="ARBA" id="ARBA00003294"/>
    </source>
</evidence>
<evidence type="ECO:0000256" key="12">
    <source>
        <dbReference type="HAMAP-Rule" id="MF_00418"/>
    </source>
</evidence>
<dbReference type="NCBIfam" id="TIGR00674">
    <property type="entry name" value="dapA"/>
    <property type="match status" value="1"/>
</dbReference>
<dbReference type="PANTHER" id="PTHR12128:SF66">
    <property type="entry name" value="4-HYDROXY-2-OXOGLUTARATE ALDOLASE, MITOCHONDRIAL"/>
    <property type="match status" value="1"/>
</dbReference>
<dbReference type="Pfam" id="PF00701">
    <property type="entry name" value="DHDPS"/>
    <property type="match status" value="1"/>
</dbReference>
<dbReference type="Proteomes" id="UP000245444">
    <property type="component" value="Chromosome"/>
</dbReference>
<keyword evidence="6 12" id="KW-0028">Amino-acid biosynthesis</keyword>
<comment type="pathway">
    <text evidence="2 12">Amino-acid biosynthesis; L-lysine biosynthesis via DAP pathway; (S)-tetrahydrodipicolinate from L-aspartate: step 3/4.</text>
</comment>
<dbReference type="RefSeq" id="WP_109961653.1">
    <property type="nucleotide sequence ID" value="NZ_CP029553.1"/>
</dbReference>